<evidence type="ECO:0008006" key="4">
    <source>
        <dbReference type="Google" id="ProtNLM"/>
    </source>
</evidence>
<dbReference type="Pfam" id="PF02493">
    <property type="entry name" value="MORN"/>
    <property type="match status" value="9"/>
</dbReference>
<dbReference type="PANTHER" id="PTHR43215:SF14">
    <property type="entry name" value="RADIAL SPOKE HEAD 1 HOMOLOG"/>
    <property type="match status" value="1"/>
</dbReference>
<keyword evidence="3" id="KW-1185">Reference proteome</keyword>
<sequence>MGNTCTCEQRINENNLYEDLQGDDNILHKQSVVDQFDDKLQEKEQDHQKEQQTIDFDPIQLKSYEIEDNCPQGLQPFSIQAQEQFFDQFPVVVKKLLQKLPKLEITTNLSPNYKRIPHIDTPYQLLSGDVYVGQWAEGKPYGLGKIYYIDQSVYEGQVIDGIPDGEGRKIFKDGSRYTGQFKLGEITGRGKFVQSNDGFEYKGEFLCGQPDGIGNETWPDQTTYQGQYKLGKKHGRGTFIWGNRKSKKIGKQESYIGDFKNDLFHGLGRYEWPDGRIYDGEWVEGKMEGKGEFIWQDKRKYIGSYLKDLKSGHGVLEWPDGKSLAGSWRMGKLNGIATLTIKGKVLEDQSKPEPDRIYLSEWEDGKRIKWIDNLSPSAIHGNISYNRNFDERFQSNSNQQQISQYKQDEVVINNNRQITTIFQSDALIIPSEKVDYQLLQTQQQLELKQIQQKSLNRISDDSQQNQQLNQPNQIIQNDQQQIKQFSEVNQEEQKLDQI</sequence>
<dbReference type="PANTHER" id="PTHR43215">
    <property type="entry name" value="RADIAL SPOKE HEAD 1 HOMOLOG"/>
    <property type="match status" value="1"/>
</dbReference>
<protein>
    <recommendedName>
        <fullName evidence="4">MORN repeat protein</fullName>
    </recommendedName>
</protein>
<dbReference type="InterPro" id="IPR003409">
    <property type="entry name" value="MORN"/>
</dbReference>
<dbReference type="EMBL" id="CAJJDN010000072">
    <property type="protein sequence ID" value="CAD8099569.1"/>
    <property type="molecule type" value="Genomic_DNA"/>
</dbReference>
<name>A0A8S1P905_9CILI</name>
<dbReference type="Proteomes" id="UP000692954">
    <property type="component" value="Unassembled WGS sequence"/>
</dbReference>
<evidence type="ECO:0000256" key="1">
    <source>
        <dbReference type="ARBA" id="ARBA00022737"/>
    </source>
</evidence>
<gene>
    <name evidence="2" type="ORF">PSON_ATCC_30995.1.T0720088</name>
</gene>
<evidence type="ECO:0000313" key="3">
    <source>
        <dbReference type="Proteomes" id="UP000692954"/>
    </source>
</evidence>
<proteinExistence type="predicted"/>
<comment type="caution">
    <text evidence="2">The sequence shown here is derived from an EMBL/GenBank/DDBJ whole genome shotgun (WGS) entry which is preliminary data.</text>
</comment>
<accession>A0A8S1P905</accession>
<dbReference type="AlphaFoldDB" id="A0A8S1P905"/>
<keyword evidence="1" id="KW-0677">Repeat</keyword>
<reference evidence="2" key="1">
    <citation type="submission" date="2021-01" db="EMBL/GenBank/DDBJ databases">
        <authorList>
            <consortium name="Genoscope - CEA"/>
            <person name="William W."/>
        </authorList>
    </citation>
    <scope>NUCLEOTIDE SEQUENCE</scope>
</reference>
<organism evidence="2 3">
    <name type="scientific">Paramecium sonneborni</name>
    <dbReference type="NCBI Taxonomy" id="65129"/>
    <lineage>
        <taxon>Eukaryota</taxon>
        <taxon>Sar</taxon>
        <taxon>Alveolata</taxon>
        <taxon>Ciliophora</taxon>
        <taxon>Intramacronucleata</taxon>
        <taxon>Oligohymenophorea</taxon>
        <taxon>Peniculida</taxon>
        <taxon>Parameciidae</taxon>
        <taxon>Paramecium</taxon>
    </lineage>
</organism>
<evidence type="ECO:0000313" key="2">
    <source>
        <dbReference type="EMBL" id="CAD8099569.1"/>
    </source>
</evidence>
<dbReference type="OrthoDB" id="203073at2759"/>
<dbReference type="SMART" id="SM00698">
    <property type="entry name" value="MORN"/>
    <property type="match status" value="8"/>
</dbReference>